<gene>
    <name evidence="1" type="ORF">PHYSODRAFT_303255</name>
</gene>
<name>G4ZRR1_PHYSP</name>
<dbReference type="RefSeq" id="XP_009531299.1">
    <property type="nucleotide sequence ID" value="XM_009533004.1"/>
</dbReference>
<sequence length="182" mass="20918">MKRFGLKLRSTARIRNAVTGGNLSLVKWFYQNRFEICEPGLAVEYGYLTVAFWLSEGGYKMDLSKLLEGVPLSLHVVRRIMLSSSYVDLARWLCESDRVELLLSTLKNENEIYAWWLLTHTRFEQETSQIKIRTAIQETTSPMRKWLMATIDDAEVNRLGLSGKRTMLNGDVASEQLLPPSK</sequence>
<evidence type="ECO:0000313" key="1">
    <source>
        <dbReference type="EMBL" id="EGZ13870.1"/>
    </source>
</evidence>
<reference evidence="1 2" key="1">
    <citation type="journal article" date="2006" name="Science">
        <title>Phytophthora genome sequences uncover evolutionary origins and mechanisms of pathogenesis.</title>
        <authorList>
            <person name="Tyler B.M."/>
            <person name="Tripathy S."/>
            <person name="Zhang X."/>
            <person name="Dehal P."/>
            <person name="Jiang R.H."/>
            <person name="Aerts A."/>
            <person name="Arredondo F.D."/>
            <person name="Baxter L."/>
            <person name="Bensasson D."/>
            <person name="Beynon J.L."/>
            <person name="Chapman J."/>
            <person name="Damasceno C.M."/>
            <person name="Dorrance A.E."/>
            <person name="Dou D."/>
            <person name="Dickerman A.W."/>
            <person name="Dubchak I.L."/>
            <person name="Garbelotto M."/>
            <person name="Gijzen M."/>
            <person name="Gordon S.G."/>
            <person name="Govers F."/>
            <person name="Grunwald N.J."/>
            <person name="Huang W."/>
            <person name="Ivors K.L."/>
            <person name="Jones R.W."/>
            <person name="Kamoun S."/>
            <person name="Krampis K."/>
            <person name="Lamour K.H."/>
            <person name="Lee M.K."/>
            <person name="McDonald W.H."/>
            <person name="Medina M."/>
            <person name="Meijer H.J."/>
            <person name="Nordberg E.K."/>
            <person name="Maclean D.J."/>
            <person name="Ospina-Giraldo M.D."/>
            <person name="Morris P.F."/>
            <person name="Phuntumart V."/>
            <person name="Putnam N.H."/>
            <person name="Rash S."/>
            <person name="Rose J.K."/>
            <person name="Sakihama Y."/>
            <person name="Salamov A.A."/>
            <person name="Savidor A."/>
            <person name="Scheuring C.F."/>
            <person name="Smith B.M."/>
            <person name="Sobral B.W."/>
            <person name="Terry A."/>
            <person name="Torto-Alalibo T.A."/>
            <person name="Win J."/>
            <person name="Xu Z."/>
            <person name="Zhang H."/>
            <person name="Grigoriev I.V."/>
            <person name="Rokhsar D.S."/>
            <person name="Boore J.L."/>
        </authorList>
    </citation>
    <scope>NUCLEOTIDE SEQUENCE [LARGE SCALE GENOMIC DNA]</scope>
    <source>
        <strain evidence="1 2">P6497</strain>
    </source>
</reference>
<dbReference type="InParanoid" id="G4ZRR1"/>
<dbReference type="GeneID" id="20642253"/>
<keyword evidence="2" id="KW-1185">Reference proteome</keyword>
<dbReference type="SMR" id="G4ZRR1"/>
<accession>G4ZRR1</accession>
<organism evidence="1 2">
    <name type="scientific">Phytophthora sojae (strain P6497)</name>
    <name type="common">Soybean stem and root rot agent</name>
    <name type="synonym">Phytophthora megasperma f. sp. glycines</name>
    <dbReference type="NCBI Taxonomy" id="1094619"/>
    <lineage>
        <taxon>Eukaryota</taxon>
        <taxon>Sar</taxon>
        <taxon>Stramenopiles</taxon>
        <taxon>Oomycota</taxon>
        <taxon>Peronosporomycetes</taxon>
        <taxon>Peronosporales</taxon>
        <taxon>Peronosporaceae</taxon>
        <taxon>Phytophthora</taxon>
    </lineage>
</organism>
<dbReference type="EMBL" id="JH159156">
    <property type="protein sequence ID" value="EGZ13870.1"/>
    <property type="molecule type" value="Genomic_DNA"/>
</dbReference>
<dbReference type="KEGG" id="psoj:PHYSODRAFT_303255"/>
<dbReference type="Proteomes" id="UP000002640">
    <property type="component" value="Unassembled WGS sequence"/>
</dbReference>
<evidence type="ECO:0000313" key="2">
    <source>
        <dbReference type="Proteomes" id="UP000002640"/>
    </source>
</evidence>
<dbReference type="AlphaFoldDB" id="G4ZRR1"/>
<protein>
    <submittedName>
        <fullName evidence="1">Uncharacterized protein</fullName>
    </submittedName>
</protein>
<proteinExistence type="predicted"/>